<reference evidence="10" key="2">
    <citation type="submission" date="2020-09" db="EMBL/GenBank/DDBJ databases">
        <authorList>
            <person name="Sun Q."/>
            <person name="Ohkuma M."/>
        </authorList>
    </citation>
    <scope>NUCLEOTIDE SEQUENCE</scope>
    <source>
        <strain evidence="10">JCM 4637</strain>
    </source>
</reference>
<evidence type="ECO:0000313" key="10">
    <source>
        <dbReference type="EMBL" id="GHD04864.1"/>
    </source>
</evidence>
<dbReference type="Pfam" id="PF02811">
    <property type="entry name" value="PHP"/>
    <property type="match status" value="1"/>
</dbReference>
<dbReference type="InterPro" id="IPR010140">
    <property type="entry name" value="Histidinol_P_phosphatase_HisJ"/>
</dbReference>
<evidence type="ECO:0000256" key="8">
    <source>
        <dbReference type="RuleBase" id="RU366003"/>
    </source>
</evidence>
<accession>A0A918X264</accession>
<keyword evidence="5 8" id="KW-0378">Hydrolase</keyword>
<keyword evidence="6 8" id="KW-0368">Histidine biosynthesis</keyword>
<name>A0A918X264_9ACTN</name>
<dbReference type="Gene3D" id="3.20.20.140">
    <property type="entry name" value="Metal-dependent hydrolases"/>
    <property type="match status" value="1"/>
</dbReference>
<dbReference type="PANTHER" id="PTHR21039">
    <property type="entry name" value="HISTIDINOL PHOSPHATASE-RELATED"/>
    <property type="match status" value="1"/>
</dbReference>
<feature type="domain" description="PHP" evidence="9">
    <location>
        <begin position="5"/>
        <end position="217"/>
    </location>
</feature>
<evidence type="ECO:0000256" key="5">
    <source>
        <dbReference type="ARBA" id="ARBA00022801"/>
    </source>
</evidence>
<reference evidence="10" key="1">
    <citation type="journal article" date="2014" name="Int. J. Syst. Evol. Microbiol.">
        <title>Complete genome sequence of Corynebacterium casei LMG S-19264T (=DSM 44701T), isolated from a smear-ripened cheese.</title>
        <authorList>
            <consortium name="US DOE Joint Genome Institute (JGI-PGF)"/>
            <person name="Walter F."/>
            <person name="Albersmeier A."/>
            <person name="Kalinowski J."/>
            <person name="Ruckert C."/>
        </authorList>
    </citation>
    <scope>NUCLEOTIDE SEQUENCE</scope>
    <source>
        <strain evidence="10">JCM 4637</strain>
    </source>
</reference>
<evidence type="ECO:0000256" key="3">
    <source>
        <dbReference type="ARBA" id="ARBA00013085"/>
    </source>
</evidence>
<evidence type="ECO:0000256" key="1">
    <source>
        <dbReference type="ARBA" id="ARBA00004970"/>
    </source>
</evidence>
<dbReference type="RefSeq" id="WP_189825653.1">
    <property type="nucleotide sequence ID" value="NZ_BMVC01000011.1"/>
</dbReference>
<dbReference type="PANTHER" id="PTHR21039:SF0">
    <property type="entry name" value="HISTIDINOL-PHOSPHATASE"/>
    <property type="match status" value="1"/>
</dbReference>
<evidence type="ECO:0000313" key="11">
    <source>
        <dbReference type="Proteomes" id="UP000638353"/>
    </source>
</evidence>
<evidence type="ECO:0000256" key="6">
    <source>
        <dbReference type="ARBA" id="ARBA00023102"/>
    </source>
</evidence>
<comment type="similarity">
    <text evidence="2 8">Belongs to the PHP hydrolase family. HisK subfamily.</text>
</comment>
<dbReference type="GO" id="GO:0004401">
    <property type="term" value="F:histidinol-phosphatase activity"/>
    <property type="evidence" value="ECO:0007669"/>
    <property type="project" value="UniProtKB-UniRule"/>
</dbReference>
<evidence type="ECO:0000256" key="4">
    <source>
        <dbReference type="ARBA" id="ARBA00022605"/>
    </source>
</evidence>
<comment type="pathway">
    <text evidence="1 8">Amino-acid biosynthesis; L-histidine biosynthesis; L-histidine from 5-phospho-alpha-D-ribose 1-diphosphate: step 8/9.</text>
</comment>
<evidence type="ECO:0000259" key="9">
    <source>
        <dbReference type="Pfam" id="PF02811"/>
    </source>
</evidence>
<evidence type="ECO:0000256" key="2">
    <source>
        <dbReference type="ARBA" id="ARBA00009152"/>
    </source>
</evidence>
<dbReference type="EC" id="3.1.3.15" evidence="3 8"/>
<sequence>MLPSDGHVHSEWSWDAFEGSMERTCRRVVALGLPSVAFTEHADFTPWQLGHGAQVPQQWHALVVDGVLSPPALDLDGYLACLDACRARHPELRILSGVELSEPHWHTACTTALLDAGRFERVLASVHSAPTADGAGFTEVSARFGDQEPGEVVRGYLAETARLVAEFDAFEVLAHLDYPVRYWPATGTPYDPLDFAEEYRHVLRGLAAAGKVLELNTRVPLGRQVLEWWYEEGGTALAFGSDAHDPGGPGRGFREAARTARAAGFRPWRDPYDFWRRA</sequence>
<dbReference type="InterPro" id="IPR004013">
    <property type="entry name" value="PHP_dom"/>
</dbReference>
<evidence type="ECO:0000256" key="7">
    <source>
        <dbReference type="ARBA" id="ARBA00049158"/>
    </source>
</evidence>
<dbReference type="GO" id="GO:0005737">
    <property type="term" value="C:cytoplasm"/>
    <property type="evidence" value="ECO:0007669"/>
    <property type="project" value="TreeGrafter"/>
</dbReference>
<dbReference type="AlphaFoldDB" id="A0A918X264"/>
<organism evidence="10 11">
    <name type="scientific">Streptomyces finlayi</name>
    <dbReference type="NCBI Taxonomy" id="67296"/>
    <lineage>
        <taxon>Bacteria</taxon>
        <taxon>Bacillati</taxon>
        <taxon>Actinomycetota</taxon>
        <taxon>Actinomycetes</taxon>
        <taxon>Kitasatosporales</taxon>
        <taxon>Streptomycetaceae</taxon>
        <taxon>Streptomyces</taxon>
    </lineage>
</organism>
<proteinExistence type="inferred from homology"/>
<dbReference type="GO" id="GO:0000105">
    <property type="term" value="P:L-histidine biosynthetic process"/>
    <property type="evidence" value="ECO:0007669"/>
    <property type="project" value="UniProtKB-UniRule"/>
</dbReference>
<gene>
    <name evidence="10" type="ORF">GCM10010334_54710</name>
</gene>
<dbReference type="InterPro" id="IPR016195">
    <property type="entry name" value="Pol/histidinol_Pase-like"/>
</dbReference>
<comment type="caution">
    <text evidence="10">The sequence shown here is derived from an EMBL/GenBank/DDBJ whole genome shotgun (WGS) entry which is preliminary data.</text>
</comment>
<dbReference type="Proteomes" id="UP000638353">
    <property type="component" value="Unassembled WGS sequence"/>
</dbReference>
<comment type="catalytic activity">
    <reaction evidence="7 8">
        <text>L-histidinol phosphate + H2O = L-histidinol + phosphate</text>
        <dbReference type="Rhea" id="RHEA:14465"/>
        <dbReference type="ChEBI" id="CHEBI:15377"/>
        <dbReference type="ChEBI" id="CHEBI:43474"/>
        <dbReference type="ChEBI" id="CHEBI:57699"/>
        <dbReference type="ChEBI" id="CHEBI:57980"/>
        <dbReference type="EC" id="3.1.3.15"/>
    </reaction>
</comment>
<keyword evidence="4 8" id="KW-0028">Amino-acid biosynthesis</keyword>
<dbReference type="SUPFAM" id="SSF89550">
    <property type="entry name" value="PHP domain-like"/>
    <property type="match status" value="1"/>
</dbReference>
<protein>
    <recommendedName>
        <fullName evidence="3 8">Histidinol-phosphatase</fullName>
        <shortName evidence="8">HolPase</shortName>
        <ecNumber evidence="3 8">3.1.3.15</ecNumber>
    </recommendedName>
</protein>
<dbReference type="EMBL" id="BMVC01000011">
    <property type="protein sequence ID" value="GHD04864.1"/>
    <property type="molecule type" value="Genomic_DNA"/>
</dbReference>